<evidence type="ECO:0000313" key="5">
    <source>
        <dbReference type="Proteomes" id="UP001296943"/>
    </source>
</evidence>
<reference evidence="4 5" key="1">
    <citation type="submission" date="2021-01" db="EMBL/GenBank/DDBJ databases">
        <title>Genomic Encyclopedia of Type Strains, Phase IV (KMG-IV): sequencing the most valuable type-strain genomes for metagenomic binning, comparative biology and taxonomic classification.</title>
        <authorList>
            <person name="Goeker M."/>
        </authorList>
    </citation>
    <scope>NUCLEOTIDE SEQUENCE [LARGE SCALE GENOMIC DNA]</scope>
    <source>
        <strain evidence="4 5">DSM 23711</strain>
    </source>
</reference>
<dbReference type="SUPFAM" id="SSF88713">
    <property type="entry name" value="Glycoside hydrolase/deacetylase"/>
    <property type="match status" value="1"/>
</dbReference>
<keyword evidence="2 4" id="KW-0378">Hydrolase</keyword>
<dbReference type="PANTHER" id="PTHR10587">
    <property type="entry name" value="GLYCOSYL TRANSFERASE-RELATED"/>
    <property type="match status" value="1"/>
</dbReference>
<evidence type="ECO:0000259" key="3">
    <source>
        <dbReference type="PROSITE" id="PS51677"/>
    </source>
</evidence>
<dbReference type="InterPro" id="IPR002509">
    <property type="entry name" value="NODB_dom"/>
</dbReference>
<comment type="caution">
    <text evidence="4">The sequence shown here is derived from an EMBL/GenBank/DDBJ whole genome shotgun (WGS) entry which is preliminary data.</text>
</comment>
<name>A0ABS2N661_9BACI</name>
<accession>A0ABS2N661</accession>
<dbReference type="RefSeq" id="WP_204502262.1">
    <property type="nucleotide sequence ID" value="NZ_JAFBDR010000040.1"/>
</dbReference>
<evidence type="ECO:0000256" key="1">
    <source>
        <dbReference type="ARBA" id="ARBA00022723"/>
    </source>
</evidence>
<dbReference type="GO" id="GO:0016787">
    <property type="term" value="F:hydrolase activity"/>
    <property type="evidence" value="ECO:0007669"/>
    <property type="project" value="UniProtKB-KW"/>
</dbReference>
<organism evidence="4 5">
    <name type="scientific">Aquibacillus albus</name>
    <dbReference type="NCBI Taxonomy" id="1168171"/>
    <lineage>
        <taxon>Bacteria</taxon>
        <taxon>Bacillati</taxon>
        <taxon>Bacillota</taxon>
        <taxon>Bacilli</taxon>
        <taxon>Bacillales</taxon>
        <taxon>Bacillaceae</taxon>
        <taxon>Aquibacillus</taxon>
    </lineage>
</organism>
<gene>
    <name evidence="4" type="ORF">JOC48_004192</name>
</gene>
<evidence type="ECO:0000256" key="2">
    <source>
        <dbReference type="ARBA" id="ARBA00022801"/>
    </source>
</evidence>
<proteinExistence type="predicted"/>
<evidence type="ECO:0000313" key="4">
    <source>
        <dbReference type="EMBL" id="MBM7573625.1"/>
    </source>
</evidence>
<dbReference type="InterPro" id="IPR011330">
    <property type="entry name" value="Glyco_hydro/deAcase_b/a-brl"/>
</dbReference>
<dbReference type="Proteomes" id="UP001296943">
    <property type="component" value="Unassembled WGS sequence"/>
</dbReference>
<protein>
    <submittedName>
        <fullName evidence="4">Peptidoglycan-N-acetylmuramic acid deacetylase</fullName>
        <ecNumber evidence="4">3.5.1.-</ecNumber>
    </submittedName>
</protein>
<dbReference type="InterPro" id="IPR050248">
    <property type="entry name" value="Polysacc_deacetylase_ArnD"/>
</dbReference>
<dbReference type="Pfam" id="PF01522">
    <property type="entry name" value="Polysacc_deac_1"/>
    <property type="match status" value="1"/>
</dbReference>
<dbReference type="CDD" id="cd10917">
    <property type="entry name" value="CE4_NodB_like_6s_7s"/>
    <property type="match status" value="1"/>
</dbReference>
<dbReference type="PANTHER" id="PTHR10587:SF133">
    <property type="entry name" value="CHITIN DEACETYLASE 1-RELATED"/>
    <property type="match status" value="1"/>
</dbReference>
<keyword evidence="5" id="KW-1185">Reference proteome</keyword>
<keyword evidence="1" id="KW-0479">Metal-binding</keyword>
<feature type="domain" description="NodB homology" evidence="3">
    <location>
        <begin position="7"/>
        <end position="182"/>
    </location>
</feature>
<dbReference type="EC" id="3.5.1.-" evidence="4"/>
<dbReference type="EMBL" id="JAFBDR010000040">
    <property type="protein sequence ID" value="MBM7573625.1"/>
    <property type="molecule type" value="Genomic_DNA"/>
</dbReference>
<sequence length="184" mass="21042">MSPSDKKSVVLTFDDGPSSVLTQTLDILKQEDVPAIFFWQSRLLYPLRPWNRVLDEGHKIGTHTINHPNLANLTFDQQYKQLATSVSEIESITGQKVTLFRPPFGQYNRDTIKAAERLGLTTVMWRIAAIDWELKCDPEQIISNVTDHLEDGAIILLHELQQTVQVLPEIVQTIREKGYEFTLL</sequence>
<dbReference type="PROSITE" id="PS51677">
    <property type="entry name" value="NODB"/>
    <property type="match status" value="1"/>
</dbReference>
<dbReference type="Gene3D" id="3.20.20.370">
    <property type="entry name" value="Glycoside hydrolase/deacetylase"/>
    <property type="match status" value="1"/>
</dbReference>